<dbReference type="GO" id="GO:0015035">
    <property type="term" value="F:protein-disulfide reductase activity"/>
    <property type="evidence" value="ECO:0007669"/>
    <property type="project" value="InterPro"/>
</dbReference>
<name>H3ZIB0_9ALTE</name>
<dbReference type="EMBL" id="AHTH01000049">
    <property type="protein sequence ID" value="EHR39752.1"/>
    <property type="molecule type" value="Genomic_DNA"/>
</dbReference>
<evidence type="ECO:0000256" key="1">
    <source>
        <dbReference type="SAM" id="Phobius"/>
    </source>
</evidence>
<feature type="transmembrane region" description="Helical" evidence="1">
    <location>
        <begin position="93"/>
        <end position="112"/>
    </location>
</feature>
<dbReference type="PATRIC" id="fig|1129374.4.peg.3093"/>
<dbReference type="eggNOG" id="COG3011">
    <property type="taxonomic scope" value="Bacteria"/>
</dbReference>
<keyword evidence="1" id="KW-1133">Transmembrane helix</keyword>
<proteinExistence type="predicted"/>
<dbReference type="Proteomes" id="UP000012046">
    <property type="component" value="Unassembled WGS sequence"/>
</dbReference>
<dbReference type="InterPro" id="IPR007263">
    <property type="entry name" value="DCC1-like"/>
</dbReference>
<organism evidence="2 3">
    <name type="scientific">Alishewanella jeotgali KCTC 22429</name>
    <dbReference type="NCBI Taxonomy" id="1129374"/>
    <lineage>
        <taxon>Bacteria</taxon>
        <taxon>Pseudomonadati</taxon>
        <taxon>Pseudomonadota</taxon>
        <taxon>Gammaproteobacteria</taxon>
        <taxon>Alteromonadales</taxon>
        <taxon>Alteromonadaceae</taxon>
        <taxon>Alishewanella</taxon>
    </lineage>
</organism>
<evidence type="ECO:0008006" key="4">
    <source>
        <dbReference type="Google" id="ProtNLM"/>
    </source>
</evidence>
<dbReference type="Pfam" id="PF04134">
    <property type="entry name" value="DCC1-like"/>
    <property type="match status" value="1"/>
</dbReference>
<sequence>MSPTKVSTTVNKKVDRKLFFDGSCKLCRHEMSWLGPKLSDKIELVDISAPDFTGFAGVKRSAMQAEIHLWDGKRFITALPATLYYWRLAGLRFLPWLLSLPLITTLANRAYYFWAARRKGCSDGQCDL</sequence>
<comment type="caution">
    <text evidence="2">The sequence shown here is derived from an EMBL/GenBank/DDBJ whole genome shotgun (WGS) entry which is preliminary data.</text>
</comment>
<dbReference type="PANTHER" id="PTHR34290">
    <property type="entry name" value="SI:CH73-390P7.2"/>
    <property type="match status" value="1"/>
</dbReference>
<dbReference type="AlphaFoldDB" id="H3ZIB0"/>
<evidence type="ECO:0000313" key="2">
    <source>
        <dbReference type="EMBL" id="EHR39752.1"/>
    </source>
</evidence>
<keyword evidence="3" id="KW-1185">Reference proteome</keyword>
<protein>
    <recommendedName>
        <fullName evidence="4">Thiol-disulfide oxidoreductase DCC</fullName>
    </recommendedName>
</protein>
<keyword evidence="1" id="KW-0812">Transmembrane</keyword>
<accession>H3ZIB0</accession>
<dbReference type="RefSeq" id="WP_008951662.1">
    <property type="nucleotide sequence ID" value="NZ_AHTH01000049.1"/>
</dbReference>
<evidence type="ECO:0000313" key="3">
    <source>
        <dbReference type="Proteomes" id="UP000012046"/>
    </source>
</evidence>
<reference evidence="2 3" key="1">
    <citation type="journal article" date="2012" name="J. Bacteriol.">
        <title>Genome Sequence of Extracellular-Protease-Producing Alishewanella jeotgali Isolated from Traditional Korean Fermented Seafood.</title>
        <authorList>
            <person name="Jung J."/>
            <person name="Chun J."/>
            <person name="Park W."/>
        </authorList>
    </citation>
    <scope>NUCLEOTIDE SEQUENCE [LARGE SCALE GENOMIC DNA]</scope>
    <source>
        <strain evidence="2 3">KCTC 22429</strain>
    </source>
</reference>
<dbReference type="STRING" id="1129374.AJE_15604"/>
<keyword evidence="1" id="KW-0472">Membrane</keyword>
<dbReference type="PANTHER" id="PTHR34290:SF2">
    <property type="entry name" value="OS04G0668800 PROTEIN"/>
    <property type="match status" value="1"/>
</dbReference>
<dbReference type="InterPro" id="IPR044691">
    <property type="entry name" value="DCC1_Trx"/>
</dbReference>
<gene>
    <name evidence="2" type="ORF">AJE_15604</name>
</gene>